<name>A0A518X8C5_9GAMM</name>
<feature type="transmembrane region" description="Helical" evidence="12">
    <location>
        <begin position="369"/>
        <end position="385"/>
    </location>
</feature>
<protein>
    <recommendedName>
        <fullName evidence="11">Xylose transport system permease protein XylH</fullName>
    </recommendedName>
</protein>
<evidence type="ECO:0000256" key="12">
    <source>
        <dbReference type="SAM" id="Phobius"/>
    </source>
</evidence>
<comment type="subcellular location">
    <subcellularLocation>
        <location evidence="1">Cell inner membrane</location>
        <topology evidence="1">Multi-pass membrane protein</topology>
    </subcellularLocation>
</comment>
<proteinExistence type="inferred from homology"/>
<sequence length="393" mass="41230">MLKTESTRSLSGTPGKPSPGKFPRLNLQVLVMLGAIVLLALFFTWTTDGAWLSPRNVSNLLRQTAITGILAVGMVFVIISAEIDLSVGSMMGLLGGVAAIFDVWLGWPLPLTIVVTLVLGLLLGMWNGWWVAYRKVPSFIVTLAGMLAFRGILVGITDGTTVAPTTPAMSQIGQSYLPGGVGFGFGVAGLALFMFWQWRLILRRQQLGLAQPALTGTVARQAITAVVILGAIWLLNDYRGVPTPVLLLALLLLGGMFVATRTAFGRRIYAIGGNLDAARLSGINVARTKLAVFAINGVMVAIAGLILSSRLGAGSPSAGNIAELDAIAACVIGGTSLAGGVGSVAGAVMGAFIMASLDNGMSMMDVPTFWQYIVKGAILLLAVWMDTATRRRV</sequence>
<feature type="transmembrane region" description="Helical" evidence="12">
    <location>
        <begin position="217"/>
        <end position="235"/>
    </location>
</feature>
<feature type="transmembrane region" description="Helical" evidence="12">
    <location>
        <begin position="326"/>
        <end position="357"/>
    </location>
</feature>
<dbReference type="InterPro" id="IPR001851">
    <property type="entry name" value="ABC_transp_permease"/>
</dbReference>
<evidence type="ECO:0000256" key="3">
    <source>
        <dbReference type="ARBA" id="ARBA00022448"/>
    </source>
</evidence>
<feature type="transmembrane region" description="Helical" evidence="12">
    <location>
        <begin position="25"/>
        <end position="45"/>
    </location>
</feature>
<feature type="transmembrane region" description="Helical" evidence="12">
    <location>
        <begin position="65"/>
        <end position="83"/>
    </location>
</feature>
<keyword evidence="9 12" id="KW-0472">Membrane</keyword>
<evidence type="ECO:0000256" key="4">
    <source>
        <dbReference type="ARBA" id="ARBA00022475"/>
    </source>
</evidence>
<evidence type="ECO:0000256" key="2">
    <source>
        <dbReference type="ARBA" id="ARBA00007942"/>
    </source>
</evidence>
<evidence type="ECO:0000256" key="8">
    <source>
        <dbReference type="ARBA" id="ARBA00022989"/>
    </source>
</evidence>
<feature type="transmembrane region" description="Helical" evidence="12">
    <location>
        <begin position="113"/>
        <end position="132"/>
    </location>
</feature>
<dbReference type="PANTHER" id="PTHR32196:SF32">
    <property type="entry name" value="XYLOSE TRANSPORT SYSTEM PERMEASE PROTEIN XYLH"/>
    <property type="match status" value="1"/>
</dbReference>
<dbReference type="Proteomes" id="UP000319411">
    <property type="component" value="Chromosome"/>
</dbReference>
<evidence type="ECO:0000256" key="9">
    <source>
        <dbReference type="ARBA" id="ARBA00023136"/>
    </source>
</evidence>
<keyword evidence="7 12" id="KW-0812">Transmembrane</keyword>
<dbReference type="Pfam" id="PF02653">
    <property type="entry name" value="BPD_transp_2"/>
    <property type="match status" value="1"/>
</dbReference>
<reference evidence="13 14" key="1">
    <citation type="submission" date="2018-10" db="EMBL/GenBank/DDBJ databases">
        <title>Genome Sequencing of Pantoea dispersa DSM 32899.</title>
        <authorList>
            <person name="Nawrath M."/>
            <person name="Ottenheim C."/>
            <person name="Wilm A."/>
            <person name="Zimmermann W."/>
            <person name="Wu J.C."/>
        </authorList>
    </citation>
    <scope>NUCLEOTIDE SEQUENCE [LARGE SCALE GENOMIC DNA]</scope>
    <source>
        <strain evidence="13 14">DSM 32899</strain>
    </source>
</reference>
<keyword evidence="4" id="KW-1003">Cell membrane</keyword>
<keyword evidence="14" id="KW-1185">Reference proteome</keyword>
<dbReference type="AlphaFoldDB" id="A0A518X8C5"/>
<dbReference type="OrthoDB" id="5422926at2"/>
<keyword evidence="8 12" id="KW-1133">Transmembrane helix</keyword>
<feature type="transmembrane region" description="Helical" evidence="12">
    <location>
        <begin position="139"/>
        <end position="156"/>
    </location>
</feature>
<keyword evidence="3" id="KW-0813">Transport</keyword>
<accession>A0A518X8C5</accession>
<evidence type="ECO:0000313" key="14">
    <source>
        <dbReference type="Proteomes" id="UP000319411"/>
    </source>
</evidence>
<evidence type="ECO:0000313" key="13">
    <source>
        <dbReference type="EMBL" id="QDY40440.1"/>
    </source>
</evidence>
<feature type="transmembrane region" description="Helical" evidence="12">
    <location>
        <begin position="176"/>
        <end position="196"/>
    </location>
</feature>
<feature type="transmembrane region" description="Helical" evidence="12">
    <location>
        <begin position="241"/>
        <end position="259"/>
    </location>
</feature>
<evidence type="ECO:0000256" key="5">
    <source>
        <dbReference type="ARBA" id="ARBA00022519"/>
    </source>
</evidence>
<keyword evidence="5" id="KW-0997">Cell inner membrane</keyword>
<dbReference type="GO" id="GO:0005886">
    <property type="term" value="C:plasma membrane"/>
    <property type="evidence" value="ECO:0007669"/>
    <property type="project" value="UniProtKB-SubCell"/>
</dbReference>
<dbReference type="CDD" id="cd06579">
    <property type="entry name" value="TM_PBP1_transp_AraH_like"/>
    <property type="match status" value="1"/>
</dbReference>
<organism evidence="13 14">
    <name type="scientific">Candidatus Pantoea soli</name>
    <dbReference type="NCBI Taxonomy" id="3098669"/>
    <lineage>
        <taxon>Bacteria</taxon>
        <taxon>Pseudomonadati</taxon>
        <taxon>Pseudomonadota</taxon>
        <taxon>Gammaproteobacteria</taxon>
        <taxon>Enterobacterales</taxon>
        <taxon>Erwiniaceae</taxon>
        <taxon>Pantoea</taxon>
    </lineage>
</organism>
<evidence type="ECO:0000256" key="1">
    <source>
        <dbReference type="ARBA" id="ARBA00004429"/>
    </source>
</evidence>
<dbReference type="EMBL" id="CP032702">
    <property type="protein sequence ID" value="QDY40440.1"/>
    <property type="molecule type" value="Genomic_DNA"/>
</dbReference>
<gene>
    <name evidence="13" type="ORF">D8B20_00235</name>
</gene>
<dbReference type="KEGG" id="pdis:D8B20_00235"/>
<comment type="similarity">
    <text evidence="2">Belongs to the binding-protein-dependent transport system permease family. AraH/RbsC subfamily.</text>
</comment>
<dbReference type="GO" id="GO:0022857">
    <property type="term" value="F:transmembrane transporter activity"/>
    <property type="evidence" value="ECO:0007669"/>
    <property type="project" value="InterPro"/>
</dbReference>
<evidence type="ECO:0000256" key="10">
    <source>
        <dbReference type="ARBA" id="ARBA00035611"/>
    </source>
</evidence>
<feature type="transmembrane region" description="Helical" evidence="12">
    <location>
        <begin position="90"/>
        <end position="107"/>
    </location>
</feature>
<evidence type="ECO:0000256" key="6">
    <source>
        <dbReference type="ARBA" id="ARBA00022597"/>
    </source>
</evidence>
<comment type="function">
    <text evidence="10">Part of the binding-protein-dependent transport system for D-xylose. Probably responsible for the translocation of the substrate across the membrane.</text>
</comment>
<evidence type="ECO:0000256" key="7">
    <source>
        <dbReference type="ARBA" id="ARBA00022692"/>
    </source>
</evidence>
<dbReference type="RefSeq" id="WP_145886050.1">
    <property type="nucleotide sequence ID" value="NZ_CP032702.1"/>
</dbReference>
<dbReference type="PANTHER" id="PTHR32196">
    <property type="entry name" value="ABC TRANSPORTER PERMEASE PROTEIN YPHD-RELATED-RELATED"/>
    <property type="match status" value="1"/>
</dbReference>
<keyword evidence="6" id="KW-0762">Sugar transport</keyword>
<evidence type="ECO:0000256" key="11">
    <source>
        <dbReference type="ARBA" id="ARBA00035686"/>
    </source>
</evidence>